<evidence type="ECO:0000313" key="2">
    <source>
        <dbReference type="EMBL" id="EGG22390.1"/>
    </source>
</evidence>
<dbReference type="Pfam" id="PF13637">
    <property type="entry name" value="Ank_4"/>
    <property type="match status" value="2"/>
</dbReference>
<evidence type="ECO:0000256" key="1">
    <source>
        <dbReference type="SAM" id="Phobius"/>
    </source>
</evidence>
<keyword evidence="1" id="KW-0472">Membrane</keyword>
<feature type="transmembrane region" description="Helical" evidence="1">
    <location>
        <begin position="81"/>
        <end position="103"/>
    </location>
</feature>
<dbReference type="EMBL" id="GL883009">
    <property type="protein sequence ID" value="EGG22390.1"/>
    <property type="molecule type" value="Genomic_DNA"/>
</dbReference>
<dbReference type="InterPro" id="IPR052050">
    <property type="entry name" value="SecEffector_AnkRepeat"/>
</dbReference>
<keyword evidence="1" id="KW-1133">Transmembrane helix</keyword>
<evidence type="ECO:0000313" key="3">
    <source>
        <dbReference type="Proteomes" id="UP000007797"/>
    </source>
</evidence>
<dbReference type="InterPro" id="IPR002110">
    <property type="entry name" value="Ankyrin_rpt"/>
</dbReference>
<accession>F4PPS7</accession>
<proteinExistence type="predicted"/>
<dbReference type="PANTHER" id="PTHR46586">
    <property type="entry name" value="ANKYRIN REPEAT-CONTAINING PROTEIN"/>
    <property type="match status" value="1"/>
</dbReference>
<evidence type="ECO:0008006" key="4">
    <source>
        <dbReference type="Google" id="ProtNLM"/>
    </source>
</evidence>
<feature type="transmembrane region" description="Helical" evidence="1">
    <location>
        <begin position="242"/>
        <end position="264"/>
    </location>
</feature>
<keyword evidence="1" id="KW-0812">Transmembrane</keyword>
<protein>
    <recommendedName>
        <fullName evidence="4">Ankyrin repeat-containing protein</fullName>
    </recommendedName>
</protein>
<feature type="transmembrane region" description="Helical" evidence="1">
    <location>
        <begin position="55"/>
        <end position="75"/>
    </location>
</feature>
<sequence>MVPAIELEQRYDEIEKMDRDKIKLFSLLNSVGHLKSDLIRMCQEMVETLKDQQKGVAVAKGGVAAMAGVGAGMSASPLFPLGYGLLILSGVGGAVTSVVDLAVGHTRVSKVNKETEKLIKVQESINTILLDMVNMFLLQVCHEGPSDKERAELSYYLVMVYLAMNQGAATQVFKMIQNEVSFIPIDDRNINGFINHIYTANDQTYVGMIQSAIGAILTGSNNNADAIKSFRNASVDQIKENAYIRISIIVAIGSIVVPTASTAIRVGVGAGIMAVNAAKASGKMALSVVGKVCVIASPVISLVDFIVSISGDSSFVKAIKKVDDWCNQILEFYSALLFITPSNIHCIPRVLKVIDNQIQLLDHPVSIGMFSMTSKGYQLLNLGTTTYYYHPREKVCITTGFGTVTSIQLNTADAIHENPTSNPNHIIVSCNSSNRDIFISLNVYQWKGQADIKELINNKNRSLMNAPDTTLTVVQPTFKSLIRVPYIKRIIFNQITEISIQEFRSQRGTQNNDDDDHDGFVRAKKGKDIVKLPHLAMISIYGMPWNFIKHYLPTWCATIDNKETVLKKRRIYVITRYCSHPNATLDTLQHLFEWSPDYDPHLLSKIHFKELSRNVAKVGNRDVLELLVNKYPLINLKGVVEVASRYGHLSTLQLLNTDQYRRASCDETTMDIVAKNGRLNILMYLHFNRTEGCSYIAMDLASEFGHLDIVKFLHFNRTEGCSIHAMDNAARNGHYEVVKWLHVNRSEGCTTRALDYSASLEITQFLLTNRTEGCTIEAFDNATSRGRLDIIEYLHQNTSKECTSTMSLAIINGHIDIIKFLYQIRTEGFSDSLTIDRVKMNGKCDTIGIIIFLLSQSSRVEFSNLFLQRAIQSGRLDIIQFIHQHYPTSEKWSQLKSLDLACYYNHFEMVKWIHFNRVEDRCSTDSMDSAAMNNNMEMLQFLHLNRTEGCTTDAMDLASMKGHLKIIEFLNDQRKGCTVRAIDEAASNGFLDVVKYLHKNQTGAQQCTSSAFKIPILYPHYDVIDYILDNKLISISEIKNTIKRYAGQETYWETVDLVSRYYNNNNN</sequence>
<keyword evidence="3" id="KW-1185">Reference proteome</keyword>
<dbReference type="Gene3D" id="1.25.40.20">
    <property type="entry name" value="Ankyrin repeat-containing domain"/>
    <property type="match status" value="3"/>
</dbReference>
<name>F4PPS7_CACFS</name>
<reference evidence="3" key="1">
    <citation type="journal article" date="2011" name="Genome Res.">
        <title>Phylogeny-wide analysis of social amoeba genomes highlights ancient origins for complex intercellular communication.</title>
        <authorList>
            <person name="Heidel A.J."/>
            <person name="Lawal H.M."/>
            <person name="Felder M."/>
            <person name="Schilde C."/>
            <person name="Helps N.R."/>
            <person name="Tunggal B."/>
            <person name="Rivero F."/>
            <person name="John U."/>
            <person name="Schleicher M."/>
            <person name="Eichinger L."/>
            <person name="Platzer M."/>
            <person name="Noegel A.A."/>
            <person name="Schaap P."/>
            <person name="Gloeckner G."/>
        </authorList>
    </citation>
    <scope>NUCLEOTIDE SEQUENCE [LARGE SCALE GENOMIC DNA]</scope>
    <source>
        <strain evidence="3">SH3</strain>
    </source>
</reference>
<dbReference type="InterPro" id="IPR036770">
    <property type="entry name" value="Ankyrin_rpt-contain_sf"/>
</dbReference>
<dbReference type="PANTHER" id="PTHR46586:SF3">
    <property type="entry name" value="ANKYRIN REPEAT-CONTAINING PROTEIN"/>
    <property type="match status" value="1"/>
</dbReference>
<dbReference type="SUPFAM" id="SSF48403">
    <property type="entry name" value="Ankyrin repeat"/>
    <property type="match status" value="2"/>
</dbReference>
<dbReference type="Proteomes" id="UP000007797">
    <property type="component" value="Unassembled WGS sequence"/>
</dbReference>
<dbReference type="GeneID" id="14874399"/>
<dbReference type="OrthoDB" id="76773at2759"/>
<dbReference type="RefSeq" id="XP_004360241.1">
    <property type="nucleotide sequence ID" value="XM_004360184.1"/>
</dbReference>
<gene>
    <name evidence="2" type="ORF">DFA_04508</name>
</gene>
<dbReference type="AlphaFoldDB" id="F4PPS7"/>
<dbReference type="KEGG" id="dfa:DFA_04508"/>
<organism evidence="2 3">
    <name type="scientific">Cavenderia fasciculata</name>
    <name type="common">Slime mold</name>
    <name type="synonym">Dictyostelium fasciculatum</name>
    <dbReference type="NCBI Taxonomy" id="261658"/>
    <lineage>
        <taxon>Eukaryota</taxon>
        <taxon>Amoebozoa</taxon>
        <taxon>Evosea</taxon>
        <taxon>Eumycetozoa</taxon>
        <taxon>Dictyostelia</taxon>
        <taxon>Acytosteliales</taxon>
        <taxon>Cavenderiaceae</taxon>
        <taxon>Cavenderia</taxon>
    </lineage>
</organism>